<dbReference type="GO" id="GO:0016787">
    <property type="term" value="F:hydrolase activity"/>
    <property type="evidence" value="ECO:0007669"/>
    <property type="project" value="UniProtKB-KW"/>
</dbReference>
<gene>
    <name evidence="3" type="ORF">APUU_50024A</name>
</gene>
<dbReference type="Gene3D" id="3.40.50.1820">
    <property type="entry name" value="alpha/beta hydrolase"/>
    <property type="match status" value="1"/>
</dbReference>
<keyword evidence="1" id="KW-0378">Hydrolase</keyword>
<dbReference type="Proteomes" id="UP000654913">
    <property type="component" value="Chromosome 5"/>
</dbReference>
<evidence type="ECO:0000313" key="3">
    <source>
        <dbReference type="EMBL" id="BCS25313.1"/>
    </source>
</evidence>
<keyword evidence="4" id="KW-1185">Reference proteome</keyword>
<dbReference type="AlphaFoldDB" id="A0A7R8APY4"/>
<sequence>MSISVVLPIGPPPPYSPALLPVLETQRTCPTVETVKTFRTSQTPTGPETVLEAFPDMVHSQYTVTVPTTNDNTTDSHLAALSIFQSNLSTSTPRPAVYYIHGGGQISGNRLGTLDTLMGYFTGIDIVVSTIEYRLAPEYQAPAALDDSYAGLVWMADHAAELNIDPARIMVMGISGGGPIAAGTAILAQRQRYPKVLAQMLLTPMLDDRLQTASSQQFANSGPWCGATNQMAWSNVLGSQRGGINVSELVAPSRATNLTGLPSTFIDVGGSEVFRDEAVAYASTLWRSGVPTELHVWEGGFHGFDVMGPDLEVSRAARAAKVSWIKRVLGASE</sequence>
<dbReference type="KEGG" id="apuu:APUU_50024A"/>
<dbReference type="EMBL" id="AP024447">
    <property type="protein sequence ID" value="BCS25313.1"/>
    <property type="molecule type" value="Genomic_DNA"/>
</dbReference>
<organism evidence="3 4">
    <name type="scientific">Aspergillus puulaauensis</name>
    <dbReference type="NCBI Taxonomy" id="1220207"/>
    <lineage>
        <taxon>Eukaryota</taxon>
        <taxon>Fungi</taxon>
        <taxon>Dikarya</taxon>
        <taxon>Ascomycota</taxon>
        <taxon>Pezizomycotina</taxon>
        <taxon>Eurotiomycetes</taxon>
        <taxon>Eurotiomycetidae</taxon>
        <taxon>Eurotiales</taxon>
        <taxon>Aspergillaceae</taxon>
        <taxon>Aspergillus</taxon>
    </lineage>
</organism>
<reference evidence="3" key="1">
    <citation type="submission" date="2021-01" db="EMBL/GenBank/DDBJ databases">
        <authorList>
            <consortium name="Aspergillus puulaauensis MK2 genome sequencing consortium"/>
            <person name="Kazuki M."/>
            <person name="Futagami T."/>
        </authorList>
    </citation>
    <scope>NUCLEOTIDE SEQUENCE</scope>
    <source>
        <strain evidence="3">MK2</strain>
    </source>
</reference>
<dbReference type="SUPFAM" id="SSF53474">
    <property type="entry name" value="alpha/beta-Hydrolases"/>
    <property type="match status" value="1"/>
</dbReference>
<protein>
    <recommendedName>
        <fullName evidence="2">Alpha/beta hydrolase fold-3 domain-containing protein</fullName>
    </recommendedName>
</protein>
<evidence type="ECO:0000259" key="2">
    <source>
        <dbReference type="Pfam" id="PF07859"/>
    </source>
</evidence>
<dbReference type="OrthoDB" id="433474at2759"/>
<name>A0A7R8APY4_9EURO</name>
<evidence type="ECO:0000313" key="4">
    <source>
        <dbReference type="Proteomes" id="UP000654913"/>
    </source>
</evidence>
<feature type="domain" description="Alpha/beta hydrolase fold-3" evidence="2">
    <location>
        <begin position="97"/>
        <end position="304"/>
    </location>
</feature>
<proteinExistence type="predicted"/>
<dbReference type="InterPro" id="IPR050300">
    <property type="entry name" value="GDXG_lipolytic_enzyme"/>
</dbReference>
<dbReference type="PANTHER" id="PTHR48081">
    <property type="entry name" value="AB HYDROLASE SUPERFAMILY PROTEIN C4A8.06C"/>
    <property type="match status" value="1"/>
</dbReference>
<dbReference type="Pfam" id="PF07859">
    <property type="entry name" value="Abhydrolase_3"/>
    <property type="match status" value="1"/>
</dbReference>
<accession>A0A7R8APY4</accession>
<dbReference type="GeneID" id="64975318"/>
<dbReference type="PANTHER" id="PTHR48081:SF8">
    <property type="entry name" value="ALPHA_BETA HYDROLASE FOLD-3 DOMAIN-CONTAINING PROTEIN-RELATED"/>
    <property type="match status" value="1"/>
</dbReference>
<dbReference type="InterPro" id="IPR013094">
    <property type="entry name" value="AB_hydrolase_3"/>
</dbReference>
<reference evidence="3" key="2">
    <citation type="submission" date="2021-02" db="EMBL/GenBank/DDBJ databases">
        <title>Aspergillus puulaauensis MK2 genome sequence.</title>
        <authorList>
            <person name="Futagami T."/>
            <person name="Mori K."/>
            <person name="Kadooka C."/>
            <person name="Tanaka T."/>
        </authorList>
    </citation>
    <scope>NUCLEOTIDE SEQUENCE</scope>
    <source>
        <strain evidence="3">MK2</strain>
    </source>
</reference>
<dbReference type="RefSeq" id="XP_041557507.1">
    <property type="nucleotide sequence ID" value="XM_041704976.1"/>
</dbReference>
<evidence type="ECO:0000256" key="1">
    <source>
        <dbReference type="ARBA" id="ARBA00022801"/>
    </source>
</evidence>
<dbReference type="InterPro" id="IPR029058">
    <property type="entry name" value="AB_hydrolase_fold"/>
</dbReference>